<dbReference type="Proteomes" id="UP000320300">
    <property type="component" value="Unassembled WGS sequence"/>
</dbReference>
<dbReference type="Pfam" id="PF17963">
    <property type="entry name" value="Big_9"/>
    <property type="match status" value="1"/>
</dbReference>
<dbReference type="InterPro" id="IPR047589">
    <property type="entry name" value="DUF11_rpt"/>
</dbReference>
<dbReference type="NCBIfam" id="TIGR04131">
    <property type="entry name" value="Bac_Flav_CTERM"/>
    <property type="match status" value="1"/>
</dbReference>
<dbReference type="InterPro" id="IPR026341">
    <property type="entry name" value="T9SS_type_B"/>
</dbReference>
<organism evidence="4 5">
    <name type="scientific">Pedobacter westerhofensis</name>
    <dbReference type="NCBI Taxonomy" id="425512"/>
    <lineage>
        <taxon>Bacteria</taxon>
        <taxon>Pseudomonadati</taxon>
        <taxon>Bacteroidota</taxon>
        <taxon>Sphingobacteriia</taxon>
        <taxon>Sphingobacteriales</taxon>
        <taxon>Sphingobacteriaceae</taxon>
        <taxon>Pedobacter</taxon>
    </lineage>
</organism>
<dbReference type="NCBIfam" id="TIGR01451">
    <property type="entry name" value="B_ant_repeat"/>
    <property type="match status" value="1"/>
</dbReference>
<evidence type="ECO:0000259" key="3">
    <source>
        <dbReference type="Pfam" id="PF24346"/>
    </source>
</evidence>
<dbReference type="Pfam" id="PF13585">
    <property type="entry name" value="CHU_C"/>
    <property type="match status" value="1"/>
</dbReference>
<feature type="domain" description="DUF7507" evidence="3">
    <location>
        <begin position="1057"/>
        <end position="1150"/>
    </location>
</feature>
<keyword evidence="5" id="KW-1185">Reference proteome</keyword>
<dbReference type="OrthoDB" id="1488276at2"/>
<feature type="non-terminal residue" evidence="4">
    <location>
        <position position="1"/>
    </location>
</feature>
<protein>
    <submittedName>
        <fullName evidence="4">Gliding motility-associated C-terminal domain-containing protein</fullName>
    </submittedName>
</protein>
<dbReference type="Pfam" id="PF19406">
    <property type="entry name" value="PKD_5"/>
    <property type="match status" value="1"/>
</dbReference>
<evidence type="ECO:0000313" key="4">
    <source>
        <dbReference type="EMBL" id="SMO59524.1"/>
    </source>
</evidence>
<dbReference type="EMBL" id="FXTN01000004">
    <property type="protein sequence ID" value="SMO59524.1"/>
    <property type="molecule type" value="Genomic_DNA"/>
</dbReference>
<evidence type="ECO:0000256" key="1">
    <source>
        <dbReference type="SAM" id="MobiDB-lite"/>
    </source>
</evidence>
<dbReference type="Gene3D" id="2.60.40.3440">
    <property type="match status" value="1"/>
</dbReference>
<evidence type="ECO:0000313" key="5">
    <source>
        <dbReference type="Proteomes" id="UP000320300"/>
    </source>
</evidence>
<dbReference type="InterPro" id="IPR055354">
    <property type="entry name" value="DUF7507"/>
</dbReference>
<feature type="domain" description="DUF7507" evidence="3">
    <location>
        <begin position="937"/>
        <end position="1038"/>
    </location>
</feature>
<sequence length="1347" mass="137455">NSMITFQGNGGTAPYTFSYKIGTGATLTVVSNGAGLATVSQSNATAGNYVYTLLSVSDASNTACSNAQTGSATVKVNPLPTATINGTTEVCASSANSTITFQGNGGIAPYTFSYKIGTGAALTFVSNGAGLATVSQSNATAGSYIYTLLSVSDASNTACSNAQTGTATVKVNPLPTATINGTTEVCAGSANSTITFQGNGGTAPYTFSYQIGTGAALTVVSNGAGLATVSQSNATAGSYVYTLLSVADASNTACSNAQTGSATVKVNPLPTATINGTTEVCASSANSTITFQGNGGIAPYTFGYKIGTGAALTVVSNGAGLATVSQSNATAGSYAYTLLSVSDASNTACSNAQTGTATVKVNPLPTATINGTTEVCASSANSTITFQGNGGTAPYTFSYKIGTAATLTVVSNGAGLATVSQSNATAGSYVYTLLSVSDASNTACSNPQTGSATVKVNPLPTATISGTTEICASSTNSTVTFRAANGTAPYIFTYKLNNGSAQTIQSNVSGTATITQSNAIAGNYVYTLISVSDASLTACSNPQSGSATVKVNPLPTAIITGNIEVCASSANSPITFHGNSGTAPYIFTYKLNNGVAQTISSDASGVATINQLNSTAGTYVYTLISVSDATLTACGNAQTGTATVKVNPLPTATISGNTEVCVSTASSIITFRGANGTAPYTFSYKVGAGDVQTIISNGVGVATVSRTNSVAGIYAYTLLSVNDASHTACSNPQGGIATIIVNPNTTIQLTSAAATTTQTVCINNAVRDITYQTTNSTSVTAIGLPAGVTGTYLNGVFTINGSPSLTGTFNYTVTAAGNCTTVQSTGRITVNPKPVGFNDEITSLSCGNTAISYNLQDNVNNTAKGGNAVPSNFSWTALTNSNVIGLSNGSGARITATLYNLSNVVQQVTYTVTPTSTLGTCPGAPFTVKVNVPVCSGISITKTADVSVVTQAGDPIKYTITVKNTATANQTRVKVTDPFLGGILAAPVSGDNGNGILEANESWIYTGIYRVTQSDIDNFGKPNAGTGKIINTATVSTAERPDVLSASATVNIVTTGEIALVKTGVLSSDFSTITYTFRITNTGKVRLSNLNLVDTKIRGAITVNPTVLEAGASVITTAVYTITDAEKRDGQVLNTATVTATSPSGSPVRDVSGTQSNNDDPTLHIIEDAPQALNDNAETKINQPVTVNLADNDLPSFNGLDKGSIVITRFPTNGQVQVKTDGTIVYTPNRGYSGPDDFRYTINDLKGKVSNVALVNITVTPIDLFIPNTFTPNGDGKNDTFKIIGRESFDSINLLIFNRWGNEVYRNMNYLDEWDGSGLSEATYYYIVVLKKGANEVTRKGWILLKR</sequence>
<proteinExistence type="predicted"/>
<accession>A0A521CJC5</accession>
<gene>
    <name evidence="4" type="ORF">SAMN06265348_1041</name>
</gene>
<dbReference type="Pfam" id="PF24346">
    <property type="entry name" value="DUF7507"/>
    <property type="match status" value="2"/>
</dbReference>
<dbReference type="InterPro" id="IPR045828">
    <property type="entry name" value="PKD_Bacteroidetes"/>
</dbReference>
<name>A0A521CJC5_9SPHI</name>
<feature type="region of interest" description="Disordered" evidence="1">
    <location>
        <begin position="1140"/>
        <end position="1161"/>
    </location>
</feature>
<reference evidence="4 5" key="1">
    <citation type="submission" date="2017-05" db="EMBL/GenBank/DDBJ databases">
        <authorList>
            <person name="Varghese N."/>
            <person name="Submissions S."/>
        </authorList>
    </citation>
    <scope>NUCLEOTIDE SEQUENCE [LARGE SCALE GENOMIC DNA]</scope>
    <source>
        <strain evidence="4 5">DSM 19036</strain>
    </source>
</reference>
<evidence type="ECO:0000259" key="2">
    <source>
        <dbReference type="Pfam" id="PF19406"/>
    </source>
</evidence>
<dbReference type="RefSeq" id="WP_142527727.1">
    <property type="nucleotide sequence ID" value="NZ_FXTN01000004.1"/>
</dbReference>
<feature type="domain" description="PKD-like" evidence="2">
    <location>
        <begin position="845"/>
        <end position="932"/>
    </location>
</feature>